<dbReference type="SMART" id="SM00368">
    <property type="entry name" value="LRR_RI"/>
    <property type="match status" value="3"/>
</dbReference>
<gene>
    <name evidence="4" type="ORF">HK103_004935</name>
</gene>
<accession>A0AAD5UIR2</accession>
<dbReference type="SUPFAM" id="SSF52047">
    <property type="entry name" value="RNI-like"/>
    <property type="match status" value="1"/>
</dbReference>
<dbReference type="InterPro" id="IPR032675">
    <property type="entry name" value="LRR_dom_sf"/>
</dbReference>
<evidence type="ECO:0000256" key="1">
    <source>
        <dbReference type="ARBA" id="ARBA00022468"/>
    </source>
</evidence>
<dbReference type="AlphaFoldDB" id="A0AAD5UIR2"/>
<dbReference type="EMBL" id="JADGKB010000042">
    <property type="protein sequence ID" value="KAJ3257107.1"/>
    <property type="molecule type" value="Genomic_DNA"/>
</dbReference>
<name>A0AAD5UIR2_9FUNG</name>
<reference evidence="4" key="1">
    <citation type="submission" date="2020-05" db="EMBL/GenBank/DDBJ databases">
        <title>Phylogenomic resolution of chytrid fungi.</title>
        <authorList>
            <person name="Stajich J.E."/>
            <person name="Amses K."/>
            <person name="Simmons R."/>
            <person name="Seto K."/>
            <person name="Myers J."/>
            <person name="Bonds A."/>
            <person name="Quandt C.A."/>
            <person name="Barry K."/>
            <person name="Liu P."/>
            <person name="Grigoriev I."/>
            <person name="Longcore J.E."/>
            <person name="James T.Y."/>
        </authorList>
    </citation>
    <scope>NUCLEOTIDE SEQUENCE</scope>
    <source>
        <strain evidence="4">PLAUS21</strain>
    </source>
</reference>
<evidence type="ECO:0000256" key="3">
    <source>
        <dbReference type="ARBA" id="ARBA00022737"/>
    </source>
</evidence>
<evidence type="ECO:0000313" key="4">
    <source>
        <dbReference type="EMBL" id="KAJ3257107.1"/>
    </source>
</evidence>
<dbReference type="GO" id="GO:0031267">
    <property type="term" value="F:small GTPase binding"/>
    <property type="evidence" value="ECO:0007669"/>
    <property type="project" value="TreeGrafter"/>
</dbReference>
<dbReference type="GO" id="GO:0006913">
    <property type="term" value="P:nucleocytoplasmic transport"/>
    <property type="evidence" value="ECO:0007669"/>
    <property type="project" value="TreeGrafter"/>
</dbReference>
<dbReference type="InterPro" id="IPR001611">
    <property type="entry name" value="Leu-rich_rpt"/>
</dbReference>
<dbReference type="GO" id="GO:0048471">
    <property type="term" value="C:perinuclear region of cytoplasm"/>
    <property type="evidence" value="ECO:0007669"/>
    <property type="project" value="TreeGrafter"/>
</dbReference>
<comment type="caution">
    <text evidence="4">The sequence shown here is derived from an EMBL/GenBank/DDBJ whole genome shotgun (WGS) entry which is preliminary data.</text>
</comment>
<dbReference type="GO" id="GO:0005634">
    <property type="term" value="C:nucleus"/>
    <property type="evidence" value="ECO:0007669"/>
    <property type="project" value="TreeGrafter"/>
</dbReference>
<keyword evidence="2" id="KW-0433">Leucine-rich repeat</keyword>
<dbReference type="PANTHER" id="PTHR24113:SF12">
    <property type="entry name" value="RAN GTPASE-ACTIVATING PROTEIN 1"/>
    <property type="match status" value="1"/>
</dbReference>
<proteinExistence type="predicted"/>
<protein>
    <submittedName>
        <fullName evidence="4">Uncharacterized protein</fullName>
    </submittedName>
</protein>
<keyword evidence="3" id="KW-0677">Repeat</keyword>
<organism evidence="4 5">
    <name type="scientific">Boothiomyces macroporosus</name>
    <dbReference type="NCBI Taxonomy" id="261099"/>
    <lineage>
        <taxon>Eukaryota</taxon>
        <taxon>Fungi</taxon>
        <taxon>Fungi incertae sedis</taxon>
        <taxon>Chytridiomycota</taxon>
        <taxon>Chytridiomycota incertae sedis</taxon>
        <taxon>Chytridiomycetes</taxon>
        <taxon>Rhizophydiales</taxon>
        <taxon>Terramycetaceae</taxon>
        <taxon>Boothiomyces</taxon>
    </lineage>
</organism>
<dbReference type="GO" id="GO:0005096">
    <property type="term" value="F:GTPase activator activity"/>
    <property type="evidence" value="ECO:0007669"/>
    <property type="project" value="UniProtKB-KW"/>
</dbReference>
<dbReference type="Gene3D" id="3.80.10.10">
    <property type="entry name" value="Ribonuclease Inhibitor"/>
    <property type="match status" value="2"/>
</dbReference>
<evidence type="ECO:0000313" key="5">
    <source>
        <dbReference type="Proteomes" id="UP001210925"/>
    </source>
</evidence>
<dbReference type="PANTHER" id="PTHR24113">
    <property type="entry name" value="RAN GTPASE-ACTIVATING PROTEIN 1"/>
    <property type="match status" value="1"/>
</dbReference>
<evidence type="ECO:0000256" key="2">
    <source>
        <dbReference type="ARBA" id="ARBA00022614"/>
    </source>
</evidence>
<dbReference type="InterPro" id="IPR027038">
    <property type="entry name" value="RanGap"/>
</dbReference>
<dbReference type="Pfam" id="PF13516">
    <property type="entry name" value="LRR_6"/>
    <property type="match status" value="1"/>
</dbReference>
<keyword evidence="1" id="KW-0343">GTPase activation</keyword>
<dbReference type="GO" id="GO:0005829">
    <property type="term" value="C:cytosol"/>
    <property type="evidence" value="ECO:0007669"/>
    <property type="project" value="TreeGrafter"/>
</dbReference>
<keyword evidence="5" id="KW-1185">Reference proteome</keyword>
<sequence>MIDQLPNDIFEGQILQYLYEADLAALAKANKALYLRMEPIRILQKLKIPTGCQWPQLRICLDKDHFMYSNDPSIPQLLTKLDEVRWKFERIILNGYSFQFLYKFLPQGKVYLEIGAMDDYGKLAEALLSNKATHIQFPDDRISGFQFHQLISNLPKLTKLKSVEFGYGSLNGKNSISLMEILPHTSIEVLNVENIAIDCSSFCNVCKGLEFSKVKTLQLYKNYLPEEALICVAETLPKTVIHDLDLDSCSFTPKSASAFAAALVDSQVKRLVLPDMGDSIIEIFKVLPQLKLENYNCYEELSNEAEQLLISNIAKSNLVSAGFRISIPLLKPFLEAISHSKIETLSLRTEDGDAACEIIAENIRYLKVKGLGIERSQITDIGAKALFPALQNSQLKELNLRANPIGKDGFQVAAKYLPKTHIVNLRLGGCHIDDESMISIAECLKETQITHLEMQSLYSTNLGIQAMLNSLGKLKFLEISRSFSRTPAPEIDQERLKKVILQNPHRKIRCFNFR</sequence>
<dbReference type="Proteomes" id="UP001210925">
    <property type="component" value="Unassembled WGS sequence"/>
</dbReference>